<feature type="compositionally biased region" description="Polar residues" evidence="1">
    <location>
        <begin position="199"/>
        <end position="224"/>
    </location>
</feature>
<comment type="caution">
    <text evidence="2">The sequence shown here is derived from an EMBL/GenBank/DDBJ whole genome shotgun (WGS) entry which is preliminary data.</text>
</comment>
<organism evidence="2 3">
    <name type="scientific">Bradyrhizobium elkanii</name>
    <dbReference type="NCBI Taxonomy" id="29448"/>
    <lineage>
        <taxon>Bacteria</taxon>
        <taxon>Pseudomonadati</taxon>
        <taxon>Pseudomonadota</taxon>
        <taxon>Alphaproteobacteria</taxon>
        <taxon>Hyphomicrobiales</taxon>
        <taxon>Nitrobacteraceae</taxon>
        <taxon>Bradyrhizobium</taxon>
    </lineage>
</organism>
<gene>
    <name evidence="2" type="ORF">ABIF29_008159</name>
</gene>
<protein>
    <submittedName>
        <fullName evidence="2">Uncharacterized protein</fullName>
    </submittedName>
</protein>
<evidence type="ECO:0000313" key="3">
    <source>
        <dbReference type="Proteomes" id="UP001565471"/>
    </source>
</evidence>
<feature type="region of interest" description="Disordered" evidence="1">
    <location>
        <begin position="1"/>
        <end position="101"/>
    </location>
</feature>
<accession>A0ABV4FEJ9</accession>
<evidence type="ECO:0000313" key="2">
    <source>
        <dbReference type="EMBL" id="MEY9321360.1"/>
    </source>
</evidence>
<feature type="compositionally biased region" description="Basic and acidic residues" evidence="1">
    <location>
        <begin position="7"/>
        <end position="18"/>
    </location>
</feature>
<evidence type="ECO:0000256" key="1">
    <source>
        <dbReference type="SAM" id="MobiDB-lite"/>
    </source>
</evidence>
<name>A0ABV4FEJ9_BRAEL</name>
<feature type="compositionally biased region" description="Basic and acidic residues" evidence="1">
    <location>
        <begin position="126"/>
        <end position="136"/>
    </location>
</feature>
<dbReference type="EMBL" id="JBGBZA010000002">
    <property type="protein sequence ID" value="MEY9321360.1"/>
    <property type="molecule type" value="Genomic_DNA"/>
</dbReference>
<feature type="compositionally biased region" description="Low complexity" evidence="1">
    <location>
        <begin position="35"/>
        <end position="44"/>
    </location>
</feature>
<keyword evidence="3" id="KW-1185">Reference proteome</keyword>
<proteinExistence type="predicted"/>
<dbReference type="Proteomes" id="UP001565471">
    <property type="component" value="Unassembled WGS sequence"/>
</dbReference>
<feature type="region of interest" description="Disordered" evidence="1">
    <location>
        <begin position="190"/>
        <end position="233"/>
    </location>
</feature>
<feature type="region of interest" description="Disordered" evidence="1">
    <location>
        <begin position="119"/>
        <end position="151"/>
    </location>
</feature>
<reference evidence="2 3" key="1">
    <citation type="submission" date="2024-07" db="EMBL/GenBank/DDBJ databases">
        <title>Genomic Encyclopedia of Type Strains, Phase V (KMG-V): Genome sequencing to study the core and pangenomes of soil and plant-associated prokaryotes.</title>
        <authorList>
            <person name="Whitman W."/>
        </authorList>
    </citation>
    <scope>NUCLEOTIDE SEQUENCE [LARGE SCALE GENOMIC DNA]</scope>
    <source>
        <strain evidence="2 3">USDA 415</strain>
    </source>
</reference>
<sequence length="233" mass="25948">MRLGRVRHPDLLVERREPISIPHPPKITESAGCGNSRRSSSFSNETSAVRPRESQQACRRTKPRAISAAHPARPHSCPRPVNEARRGYFRPTGPDKPNSTIDLMESAWTRSGRSSARIVRRRRIERSRETSDKEARSVGISSRRKSSRSIASRWCRTKVATMTSNPAARAARAGSRKWVVNVSSSGTMYKIRGRAPARPTSTIPNPTNQTDLSLQQKVTMTKGNNLKCAQPVD</sequence>